<proteinExistence type="predicted"/>
<dbReference type="eggNOG" id="KOG0724">
    <property type="taxonomic scope" value="Eukaryota"/>
</dbReference>
<feature type="domain" description="J" evidence="8">
    <location>
        <begin position="44"/>
        <end position="145"/>
    </location>
</feature>
<dbReference type="PANTHER" id="PTHR44653">
    <property type="entry name" value="DNAJ HOMOLOG SUBFAMILY C MEMBER 1"/>
    <property type="match status" value="1"/>
</dbReference>
<dbReference type="Proteomes" id="UP000094526">
    <property type="component" value="Unassembled WGS sequence"/>
</dbReference>
<keyword evidence="3" id="KW-1133">Transmembrane helix</keyword>
<keyword evidence="1" id="KW-0812">Transmembrane</keyword>
<dbReference type="InterPro" id="IPR001623">
    <property type="entry name" value="DnaJ_domain"/>
</dbReference>
<sequence length="421" mass="46630">MRPRILQVGLLCVFFLFVAAFDPQDHQIFKLRDEVTASEGPDVTFYDVLGVSSSANGDEITKALKKKSRSLHPDKARHSWLASRSMPTSKKSKGDKRKGSNVVRGPTEKEVARFMKQATERYSRLAVISDILKNPETRSRYDHYLSHGFPRWRGTGYYYSRYRPGLGTVLVGLFLSGGGAAHYFALVITYRNRVKLLESYQKFARKAAWGDESGIGGIPGLGAPTEVPAASEEPDPLANLNRRQRREYERQTKKDKTGASKAVRPAPVAAPASTGQRRRVTAENGKVFVVDSGGDVYLEEENEDGDVEEFLLDPAEIPKPTVWDTAVVRLPIWLYRKCADPFLKDTKPIPEVEGPETSESETGQESLPSVVVSDKPAGTDMSSSQISDSGFEIVDSTGIEKELEKATDVSGIKKRSKKGRK</sequence>
<gene>
    <name evidence="9" type="ORF">CLCR_01982</name>
</gene>
<dbReference type="Pfam" id="PF00226">
    <property type="entry name" value="DnaJ"/>
    <property type="match status" value="1"/>
</dbReference>
<feature type="compositionally biased region" description="Basic residues" evidence="6">
    <location>
        <begin position="412"/>
        <end position="421"/>
    </location>
</feature>
<feature type="region of interest" description="Disordered" evidence="6">
    <location>
        <begin position="344"/>
        <end position="421"/>
    </location>
</feature>
<dbReference type="VEuPathDB" id="FungiDB:CLCR_01982"/>
<reference evidence="10" key="1">
    <citation type="submission" date="2015-07" db="EMBL/GenBank/DDBJ databases">
        <authorList>
            <person name="Teixeira M.M."/>
            <person name="Souza R.C."/>
            <person name="Almeida L.G."/>
            <person name="Vicente V.A."/>
            <person name="de Hoog S."/>
            <person name="Bocca A.L."/>
            <person name="de Almeida S.R."/>
            <person name="Vasconcelos A.T."/>
            <person name="Felipe M.S."/>
        </authorList>
    </citation>
    <scope>NUCLEOTIDE SEQUENCE [LARGE SCALE GENOMIC DNA]</scope>
    <source>
        <strain evidence="10">KSF</strain>
    </source>
</reference>
<comment type="caution">
    <text evidence="9">The sequence shown here is derived from an EMBL/GenBank/DDBJ whole genome shotgun (WGS) entry which is preliminary data.</text>
</comment>
<dbReference type="STRING" id="86049.A0A1C1CEF2"/>
<evidence type="ECO:0000256" key="6">
    <source>
        <dbReference type="SAM" id="MobiDB-lite"/>
    </source>
</evidence>
<organism evidence="9 10">
    <name type="scientific">Cladophialophora carrionii</name>
    <dbReference type="NCBI Taxonomy" id="86049"/>
    <lineage>
        <taxon>Eukaryota</taxon>
        <taxon>Fungi</taxon>
        <taxon>Dikarya</taxon>
        <taxon>Ascomycota</taxon>
        <taxon>Pezizomycotina</taxon>
        <taxon>Eurotiomycetes</taxon>
        <taxon>Chaetothyriomycetidae</taxon>
        <taxon>Chaetothyriales</taxon>
        <taxon>Herpotrichiellaceae</taxon>
        <taxon>Cladophialophora</taxon>
    </lineage>
</organism>
<dbReference type="AlphaFoldDB" id="A0A1C1CEF2"/>
<evidence type="ECO:0000313" key="10">
    <source>
        <dbReference type="Proteomes" id="UP000094526"/>
    </source>
</evidence>
<feature type="chain" id="PRO_5008650765" evidence="7">
    <location>
        <begin position="21"/>
        <end position="421"/>
    </location>
</feature>
<feature type="compositionally biased region" description="Low complexity" evidence="6">
    <location>
        <begin position="262"/>
        <end position="272"/>
    </location>
</feature>
<dbReference type="CDD" id="cd06257">
    <property type="entry name" value="DnaJ"/>
    <property type="match status" value="1"/>
</dbReference>
<feature type="region of interest" description="Disordered" evidence="6">
    <location>
        <begin position="66"/>
        <end position="106"/>
    </location>
</feature>
<evidence type="ECO:0000256" key="3">
    <source>
        <dbReference type="ARBA" id="ARBA00022989"/>
    </source>
</evidence>
<feature type="region of interest" description="Disordered" evidence="6">
    <location>
        <begin position="220"/>
        <end position="279"/>
    </location>
</feature>
<keyword evidence="10" id="KW-1185">Reference proteome</keyword>
<evidence type="ECO:0000256" key="4">
    <source>
        <dbReference type="ARBA" id="ARBA00023136"/>
    </source>
</evidence>
<dbReference type="SMART" id="SM00271">
    <property type="entry name" value="DnaJ"/>
    <property type="match status" value="1"/>
</dbReference>
<dbReference type="InterPro" id="IPR036869">
    <property type="entry name" value="J_dom_sf"/>
</dbReference>
<dbReference type="InterPro" id="IPR052606">
    <property type="entry name" value="DnaJ_domain_protein"/>
</dbReference>
<protein>
    <submittedName>
        <fullName evidence="9">DnaJ domain protein</fullName>
    </submittedName>
</protein>
<keyword evidence="2 7" id="KW-0732">Signal</keyword>
<feature type="signal peptide" evidence="7">
    <location>
        <begin position="1"/>
        <end position="20"/>
    </location>
</feature>
<feature type="compositionally biased region" description="Basic and acidic residues" evidence="6">
    <location>
        <begin position="246"/>
        <end position="258"/>
    </location>
</feature>
<accession>A0A1C1CEF2</accession>
<evidence type="ECO:0000259" key="8">
    <source>
        <dbReference type="PROSITE" id="PS50076"/>
    </source>
</evidence>
<evidence type="ECO:0000256" key="7">
    <source>
        <dbReference type="SAM" id="SignalP"/>
    </source>
</evidence>
<evidence type="ECO:0000256" key="2">
    <source>
        <dbReference type="ARBA" id="ARBA00022729"/>
    </source>
</evidence>
<dbReference type="PANTHER" id="PTHR44653:SF2">
    <property type="entry name" value="DNAJ HOMOLOG SUBFAMILY C MEMBER 1"/>
    <property type="match status" value="1"/>
</dbReference>
<name>A0A1C1CEF2_9EURO</name>
<comment type="subcellular location">
    <subcellularLocation>
        <location evidence="5">Endomembrane system</location>
        <topology evidence="5">Single-pass membrane protein</topology>
    </subcellularLocation>
</comment>
<evidence type="ECO:0000256" key="5">
    <source>
        <dbReference type="ARBA" id="ARBA00037847"/>
    </source>
</evidence>
<evidence type="ECO:0000313" key="9">
    <source>
        <dbReference type="EMBL" id="OCT46848.1"/>
    </source>
</evidence>
<evidence type="ECO:0000256" key="1">
    <source>
        <dbReference type="ARBA" id="ARBA00022692"/>
    </source>
</evidence>
<dbReference type="VEuPathDB" id="FungiDB:G647_01558"/>
<dbReference type="Gene3D" id="1.10.287.110">
    <property type="entry name" value="DnaJ domain"/>
    <property type="match status" value="1"/>
</dbReference>
<dbReference type="GO" id="GO:0012505">
    <property type="term" value="C:endomembrane system"/>
    <property type="evidence" value="ECO:0007669"/>
    <property type="project" value="UniProtKB-SubCell"/>
</dbReference>
<feature type="compositionally biased region" description="Basic and acidic residues" evidence="6">
    <location>
        <begin position="398"/>
        <end position="407"/>
    </location>
</feature>
<dbReference type="OrthoDB" id="413400at2759"/>
<dbReference type="EMBL" id="LGRB01000015">
    <property type="protein sequence ID" value="OCT46848.1"/>
    <property type="molecule type" value="Genomic_DNA"/>
</dbReference>
<dbReference type="SUPFAM" id="SSF46565">
    <property type="entry name" value="Chaperone J-domain"/>
    <property type="match status" value="1"/>
</dbReference>
<dbReference type="PRINTS" id="PR00625">
    <property type="entry name" value="JDOMAIN"/>
</dbReference>
<keyword evidence="4" id="KW-0472">Membrane</keyword>
<dbReference type="PROSITE" id="PS50076">
    <property type="entry name" value="DNAJ_2"/>
    <property type="match status" value="1"/>
</dbReference>